<dbReference type="AlphaFoldDB" id="A0A6I9SBE5"/>
<dbReference type="SUPFAM" id="SSF52540">
    <property type="entry name" value="P-loop containing nucleoside triphosphate hydrolases"/>
    <property type="match status" value="1"/>
</dbReference>
<dbReference type="InterPro" id="IPR007330">
    <property type="entry name" value="MIT_dom"/>
</dbReference>
<name>A0A6I9SBE5_ELAGV</name>
<dbReference type="PANTHER" id="PTHR23074">
    <property type="entry name" value="AAA DOMAIN-CONTAINING"/>
    <property type="match status" value="1"/>
</dbReference>
<gene>
    <name evidence="13" type="primary">LOC105059346</name>
</gene>
<evidence type="ECO:0000313" key="13">
    <source>
        <dbReference type="RefSeq" id="XP_010940913.1"/>
    </source>
</evidence>
<feature type="compositionally biased region" description="Polar residues" evidence="9">
    <location>
        <begin position="151"/>
        <end position="161"/>
    </location>
</feature>
<dbReference type="GeneID" id="105059346"/>
<dbReference type="GO" id="GO:0008568">
    <property type="term" value="F:microtubule severing ATPase activity"/>
    <property type="evidence" value="ECO:0007669"/>
    <property type="project" value="UniProtKB-EC"/>
</dbReference>
<evidence type="ECO:0000256" key="4">
    <source>
        <dbReference type="ARBA" id="ARBA00023136"/>
    </source>
</evidence>
<dbReference type="PROSITE" id="PS00674">
    <property type="entry name" value="AAA"/>
    <property type="match status" value="1"/>
</dbReference>
<evidence type="ECO:0000256" key="1">
    <source>
        <dbReference type="ARBA" id="ARBA00022701"/>
    </source>
</evidence>
<keyword evidence="2 8" id="KW-0547">Nucleotide-binding</keyword>
<keyword evidence="1" id="KW-0493">Microtubule</keyword>
<dbReference type="InterPro" id="IPR041569">
    <property type="entry name" value="AAA_lid_3"/>
</dbReference>
<dbReference type="Gene3D" id="1.10.8.60">
    <property type="match status" value="1"/>
</dbReference>
<organism evidence="12 13">
    <name type="scientific">Elaeis guineensis var. tenera</name>
    <name type="common">Oil palm</name>
    <dbReference type="NCBI Taxonomy" id="51953"/>
    <lineage>
        <taxon>Eukaryota</taxon>
        <taxon>Viridiplantae</taxon>
        <taxon>Streptophyta</taxon>
        <taxon>Embryophyta</taxon>
        <taxon>Tracheophyta</taxon>
        <taxon>Spermatophyta</taxon>
        <taxon>Magnoliopsida</taxon>
        <taxon>Liliopsida</taxon>
        <taxon>Arecaceae</taxon>
        <taxon>Arecoideae</taxon>
        <taxon>Cocoseae</taxon>
        <taxon>Elaeidinae</taxon>
        <taxon>Elaeis</taxon>
    </lineage>
</organism>
<feature type="domain" description="MIT" evidence="11">
    <location>
        <begin position="56"/>
        <end position="133"/>
    </location>
</feature>
<dbReference type="InterPro" id="IPR050304">
    <property type="entry name" value="MT-severing_AAA_ATPase"/>
</dbReference>
<evidence type="ECO:0000256" key="3">
    <source>
        <dbReference type="ARBA" id="ARBA00022840"/>
    </source>
</evidence>
<proteinExistence type="inferred from homology"/>
<comment type="catalytic activity">
    <reaction evidence="6">
        <text>n ATP + n H2O + a microtubule = n ADP + n phosphate + (n+1) alpha/beta tubulin heterodimers.</text>
        <dbReference type="EC" id="5.6.1.1"/>
    </reaction>
</comment>
<evidence type="ECO:0000256" key="8">
    <source>
        <dbReference type="RuleBase" id="RU003651"/>
    </source>
</evidence>
<dbReference type="FunFam" id="1.10.8.60:FF:000066">
    <property type="entry name" value="AAA-type ATPase family protein"/>
    <property type="match status" value="1"/>
</dbReference>
<dbReference type="SMART" id="SM00745">
    <property type="entry name" value="MIT"/>
    <property type="match status" value="1"/>
</dbReference>
<dbReference type="Gene3D" id="1.20.58.80">
    <property type="entry name" value="Phosphotransferase system, lactose/cellobiose-type IIA subunit"/>
    <property type="match status" value="1"/>
</dbReference>
<evidence type="ECO:0000256" key="9">
    <source>
        <dbReference type="SAM" id="MobiDB-lite"/>
    </source>
</evidence>
<evidence type="ECO:0000313" key="12">
    <source>
        <dbReference type="Proteomes" id="UP000504607"/>
    </source>
</evidence>
<dbReference type="CDD" id="cd02679">
    <property type="entry name" value="MIT_spastin"/>
    <property type="match status" value="1"/>
</dbReference>
<dbReference type="InterPro" id="IPR027417">
    <property type="entry name" value="P-loop_NTPase"/>
</dbReference>
<reference evidence="13" key="1">
    <citation type="submission" date="2025-08" db="UniProtKB">
        <authorList>
            <consortium name="RefSeq"/>
        </authorList>
    </citation>
    <scope>IDENTIFICATION</scope>
</reference>
<dbReference type="FunFam" id="3.40.50.300:FF:000958">
    <property type="entry name" value="Spastin, putative"/>
    <property type="match status" value="1"/>
</dbReference>
<feature type="region of interest" description="Disordered" evidence="9">
    <location>
        <begin position="17"/>
        <end position="44"/>
    </location>
</feature>
<dbReference type="EC" id="5.6.1.1" evidence="7"/>
<feature type="compositionally biased region" description="Low complexity" evidence="9">
    <location>
        <begin position="17"/>
        <end position="35"/>
    </location>
</feature>
<dbReference type="GO" id="GO:0005874">
    <property type="term" value="C:microtubule"/>
    <property type="evidence" value="ECO:0007669"/>
    <property type="project" value="UniProtKB-KW"/>
</dbReference>
<dbReference type="Gene3D" id="3.40.50.300">
    <property type="entry name" value="P-loop containing nucleotide triphosphate hydrolases"/>
    <property type="match status" value="1"/>
</dbReference>
<feature type="region of interest" description="Disordered" evidence="9">
    <location>
        <begin position="144"/>
        <end position="167"/>
    </location>
</feature>
<dbReference type="Pfam" id="PF17862">
    <property type="entry name" value="AAA_lid_3"/>
    <property type="match status" value="1"/>
</dbReference>
<evidence type="ECO:0000256" key="5">
    <source>
        <dbReference type="ARBA" id="ARBA00023235"/>
    </source>
</evidence>
<dbReference type="InterPro" id="IPR003959">
    <property type="entry name" value="ATPase_AAA_core"/>
</dbReference>
<dbReference type="GO" id="GO:0005524">
    <property type="term" value="F:ATP binding"/>
    <property type="evidence" value="ECO:0007669"/>
    <property type="project" value="UniProtKB-KW"/>
</dbReference>
<dbReference type="InterPro" id="IPR003960">
    <property type="entry name" value="ATPase_AAA_CS"/>
</dbReference>
<dbReference type="OrthoDB" id="10251136at2759"/>
<keyword evidence="3 8" id="KW-0067">ATP-binding</keyword>
<comment type="similarity">
    <text evidence="8">Belongs to the AAA ATPase family.</text>
</comment>
<evidence type="ECO:0000259" key="10">
    <source>
        <dbReference type="SMART" id="SM00382"/>
    </source>
</evidence>
<dbReference type="InterPro" id="IPR003593">
    <property type="entry name" value="AAA+_ATPase"/>
</dbReference>
<keyword evidence="4" id="KW-0472">Membrane</keyword>
<dbReference type="SMART" id="SM00382">
    <property type="entry name" value="AAA"/>
    <property type="match status" value="1"/>
</dbReference>
<dbReference type="FunFam" id="1.20.58.80:FF:000019">
    <property type="entry name" value="AAA-type ATPase family protein"/>
    <property type="match status" value="1"/>
</dbReference>
<evidence type="ECO:0000259" key="11">
    <source>
        <dbReference type="SMART" id="SM00745"/>
    </source>
</evidence>
<evidence type="ECO:0000256" key="6">
    <source>
        <dbReference type="ARBA" id="ARBA00036378"/>
    </source>
</evidence>
<dbReference type="GO" id="GO:0016887">
    <property type="term" value="F:ATP hydrolysis activity"/>
    <property type="evidence" value="ECO:0007669"/>
    <property type="project" value="InterPro"/>
</dbReference>
<keyword evidence="12" id="KW-1185">Reference proteome</keyword>
<accession>A0A6I9SBE5</accession>
<evidence type="ECO:0000256" key="7">
    <source>
        <dbReference type="ARBA" id="ARBA00038871"/>
    </source>
</evidence>
<keyword evidence="5" id="KW-0413">Isomerase</keyword>
<dbReference type="Pfam" id="PF00004">
    <property type="entry name" value="AAA"/>
    <property type="match status" value="1"/>
</dbReference>
<dbReference type="FunCoup" id="A0A6I9SBE5">
    <property type="interactions" value="797"/>
</dbReference>
<evidence type="ECO:0000256" key="2">
    <source>
        <dbReference type="ARBA" id="ARBA00022741"/>
    </source>
</evidence>
<dbReference type="KEGG" id="egu:105059346"/>
<dbReference type="Proteomes" id="UP000504607">
    <property type="component" value="Chromosome 16"/>
</dbReference>
<protein>
    <recommendedName>
        <fullName evidence="7">microtubule-severing ATPase</fullName>
        <ecNumber evidence="7">5.6.1.1</ecNumber>
    </recommendedName>
</protein>
<sequence>MSYLKGLVDSFSKFFSDARPSASSDPSPSPAAAFDRTMEGSDAGPSVVSERVVLKLKGYFELAKEEIDKAVRAEEWGLTEDAVAHYRNAQRVMLEAKAARVPTALSSSENNQVKVYQQKISKWQEKVAERLLVLGQRTGMATNKAAPSHTLVRTVSSTTSGAKKPIPRDLSRLKNSLATGNQRNVNGAAKPAHDALSGYDARLVDMINTVIVDRSPAVKWDDVAGLEKAKQALMEMVILPTKRRDLFTGLRKPARGLLLFGPPGNGKTMLAKAVASESEATFFSISASSLTSKWVGEAEKLVRTLFMVAVARQPSVIFMDEIDSIMSTRLANENDASRRLKSEFLVQFDGVMSNHNDLVIVIGATNKPQELDDAVLRRLVKRIYIPLPDGNVRRLLLKNQLKGQEFSLPGGDLERLVQETEGYSGSDLQALCEEAAMMPIRELGPQNILKIEANQVRPLRYDDFRKAMVVIRPSLQKSKWEELEEWNKQFGSN</sequence>
<dbReference type="PANTHER" id="PTHR23074:SF86">
    <property type="entry name" value="SPASTIN"/>
    <property type="match status" value="1"/>
</dbReference>
<dbReference type="InParanoid" id="A0A6I9SBE5"/>
<dbReference type="RefSeq" id="XP_010940913.1">
    <property type="nucleotide sequence ID" value="XM_010942611.3"/>
</dbReference>
<feature type="domain" description="AAA+ ATPase" evidence="10">
    <location>
        <begin position="253"/>
        <end position="389"/>
    </location>
</feature>